<accession>A0A8K0N909</accession>
<dbReference type="AlphaFoldDB" id="A0A8K0N909"/>
<reference evidence="1" key="2">
    <citation type="submission" date="2019-07" db="EMBL/GenBank/DDBJ databases">
        <authorList>
            <person name="Yang Y."/>
            <person name="Bocs S."/>
            <person name="Baudouin L."/>
        </authorList>
    </citation>
    <scope>NUCLEOTIDE SEQUENCE</scope>
    <source>
        <tissue evidence="1">Spear leaf of Hainan Tall coconut</tissue>
    </source>
</reference>
<protein>
    <submittedName>
        <fullName evidence="1">Uncharacterized protein</fullName>
    </submittedName>
</protein>
<comment type="caution">
    <text evidence="1">The sequence shown here is derived from an EMBL/GenBank/DDBJ whole genome shotgun (WGS) entry which is preliminary data.</text>
</comment>
<evidence type="ECO:0000313" key="2">
    <source>
        <dbReference type="Proteomes" id="UP000797356"/>
    </source>
</evidence>
<dbReference type="EMBL" id="CM017882">
    <property type="protein sequence ID" value="KAG1363529.1"/>
    <property type="molecule type" value="Genomic_DNA"/>
</dbReference>
<name>A0A8K0N909_COCNU</name>
<sequence length="161" mass="17918">MQERVIQLEDSLALKHGLVKMRQQRITELEMEIQAKEVALKEAKENLQLSIKAMTDKALTIIEVGVKAIKEFKALDEFKSKIVEGTLVAHEFGFDACKAQVVHFFLGVNVSRFNPYLRIGGGDQPLVEALPEPILHIIELVANESVDVIALIIDAIIDMGV</sequence>
<keyword evidence="2" id="KW-1185">Reference proteome</keyword>
<dbReference type="Proteomes" id="UP000797356">
    <property type="component" value="Chromosome 11"/>
</dbReference>
<evidence type="ECO:0000313" key="1">
    <source>
        <dbReference type="EMBL" id="KAG1363529.1"/>
    </source>
</evidence>
<proteinExistence type="predicted"/>
<organism evidence="1 2">
    <name type="scientific">Cocos nucifera</name>
    <name type="common">Coconut palm</name>
    <dbReference type="NCBI Taxonomy" id="13894"/>
    <lineage>
        <taxon>Eukaryota</taxon>
        <taxon>Viridiplantae</taxon>
        <taxon>Streptophyta</taxon>
        <taxon>Embryophyta</taxon>
        <taxon>Tracheophyta</taxon>
        <taxon>Spermatophyta</taxon>
        <taxon>Magnoliopsida</taxon>
        <taxon>Liliopsida</taxon>
        <taxon>Arecaceae</taxon>
        <taxon>Arecoideae</taxon>
        <taxon>Cocoseae</taxon>
        <taxon>Attaleinae</taxon>
        <taxon>Cocos</taxon>
    </lineage>
</organism>
<reference evidence="1" key="1">
    <citation type="journal article" date="2017" name="Gigascience">
        <title>The genome draft of coconut (Cocos nucifera).</title>
        <authorList>
            <person name="Xiao Y."/>
            <person name="Xu P."/>
            <person name="Fan H."/>
            <person name="Baudouin L."/>
            <person name="Xia W."/>
            <person name="Bocs S."/>
            <person name="Xu J."/>
            <person name="Li Q."/>
            <person name="Guo A."/>
            <person name="Zhou L."/>
            <person name="Li J."/>
            <person name="Wu Y."/>
            <person name="Ma Z."/>
            <person name="Armero A."/>
            <person name="Issali A.E."/>
            <person name="Liu N."/>
            <person name="Peng M."/>
            <person name="Yang Y."/>
        </authorList>
    </citation>
    <scope>NUCLEOTIDE SEQUENCE</scope>
    <source>
        <tissue evidence="1">Spear leaf of Hainan Tall coconut</tissue>
    </source>
</reference>
<gene>
    <name evidence="1" type="ORF">COCNU_11G003560</name>
</gene>